<evidence type="ECO:0000256" key="1">
    <source>
        <dbReference type="ARBA" id="ARBA00007587"/>
    </source>
</evidence>
<organism evidence="13 14">
    <name type="scientific">Mycoplasmopsis gallinacea</name>
    <dbReference type="NCBI Taxonomy" id="29556"/>
    <lineage>
        <taxon>Bacteria</taxon>
        <taxon>Bacillati</taxon>
        <taxon>Mycoplasmatota</taxon>
        <taxon>Mycoplasmoidales</taxon>
        <taxon>Metamycoplasmataceae</taxon>
        <taxon>Mycoplasmopsis</taxon>
    </lineage>
</organism>
<comment type="catalytic activity">
    <reaction evidence="8 11">
        <text>thymidine + ATP = dTMP + ADP + H(+)</text>
        <dbReference type="Rhea" id="RHEA:19129"/>
        <dbReference type="ChEBI" id="CHEBI:15378"/>
        <dbReference type="ChEBI" id="CHEBI:17748"/>
        <dbReference type="ChEBI" id="CHEBI:30616"/>
        <dbReference type="ChEBI" id="CHEBI:63528"/>
        <dbReference type="ChEBI" id="CHEBI:456216"/>
        <dbReference type="EC" id="2.7.1.21"/>
    </reaction>
</comment>
<dbReference type="Pfam" id="PF00265">
    <property type="entry name" value="TK"/>
    <property type="match status" value="1"/>
</dbReference>
<sequence length="183" mass="20663">MRKNIENGTIEIITGPMFAGKSSELIKRLTLYKIAKFEPIIFKPALDTRFSDSKIVSRTGSTFPAISINEPKEVLSHINEKTEVIAFDEIQFFDKKIITIIEKLANKGIHIIISGLDMDFEGNPFENVAKLMAIADKVDKLKAVCMVCYAPAGMSFRKIDSKLRTVIGDDIYEARCRFCHKNK</sequence>
<feature type="binding site" evidence="8">
    <location>
        <position position="145"/>
    </location>
    <ligand>
        <name>Zn(2+)</name>
        <dbReference type="ChEBI" id="CHEBI:29105"/>
    </ligand>
</feature>
<reference evidence="13 14" key="1">
    <citation type="journal article" date="2015" name="Genome Announc.">
        <title>Complete Genome Sequence of Mycoplasma meleagridis, a Possible Emerging Pathogen in Chickens.</title>
        <authorList>
            <person name="Abolnik C."/>
        </authorList>
    </citation>
    <scope>NUCLEOTIDE SEQUENCE [LARGE SCALE GENOMIC DNA]</scope>
    <source>
        <strain evidence="13 14">B2096 8B</strain>
    </source>
</reference>
<evidence type="ECO:0000256" key="8">
    <source>
        <dbReference type="HAMAP-Rule" id="MF_00124"/>
    </source>
</evidence>
<dbReference type="PANTHER" id="PTHR11441">
    <property type="entry name" value="THYMIDINE KINASE"/>
    <property type="match status" value="1"/>
</dbReference>
<evidence type="ECO:0000256" key="3">
    <source>
        <dbReference type="ARBA" id="ARBA00022634"/>
    </source>
</evidence>
<feature type="binding site" evidence="8">
    <location>
        <position position="179"/>
    </location>
    <ligand>
        <name>Zn(2+)</name>
        <dbReference type="ChEBI" id="CHEBI:29105"/>
    </ligand>
</feature>
<dbReference type="GO" id="GO:0005524">
    <property type="term" value="F:ATP binding"/>
    <property type="evidence" value="ECO:0007669"/>
    <property type="project" value="UniProtKB-UniRule"/>
</dbReference>
<dbReference type="GO" id="GO:0008270">
    <property type="term" value="F:zinc ion binding"/>
    <property type="evidence" value="ECO:0007669"/>
    <property type="project" value="UniProtKB-UniRule"/>
</dbReference>
<dbReference type="GO" id="GO:0071897">
    <property type="term" value="P:DNA biosynthetic process"/>
    <property type="evidence" value="ECO:0007669"/>
    <property type="project" value="UniProtKB-KW"/>
</dbReference>
<evidence type="ECO:0000313" key="14">
    <source>
        <dbReference type="Proteomes" id="UP000032722"/>
    </source>
</evidence>
<dbReference type="PROSITE" id="PS00603">
    <property type="entry name" value="TK_CELLULAR_TYPE"/>
    <property type="match status" value="1"/>
</dbReference>
<keyword evidence="8" id="KW-0963">Cytoplasm</keyword>
<keyword evidence="6 8" id="KW-0418">Kinase</keyword>
<dbReference type="NCBIfam" id="NF003296">
    <property type="entry name" value="PRK04296.1-1"/>
    <property type="match status" value="1"/>
</dbReference>
<keyword evidence="5 8" id="KW-0547">Nucleotide-binding</keyword>
<feature type="active site" description="Proton acceptor" evidence="8 9">
    <location>
        <position position="89"/>
    </location>
</feature>
<dbReference type="Proteomes" id="UP000032722">
    <property type="component" value="Chromosome"/>
</dbReference>
<dbReference type="InterPro" id="IPR027417">
    <property type="entry name" value="P-loop_NTPase"/>
</dbReference>
<name>A0A0D5ZJK8_9BACT</name>
<dbReference type="KEGG" id="mgb:VO56_01460"/>
<dbReference type="HAMAP" id="MF_00124">
    <property type="entry name" value="Thymidine_kinase"/>
    <property type="match status" value="1"/>
</dbReference>
<dbReference type="PATRIC" id="fig|29556.3.peg.296"/>
<keyword evidence="3 8" id="KW-0237">DNA synthesis</keyword>
<evidence type="ECO:0000256" key="10">
    <source>
        <dbReference type="PIRSR" id="PIRSR035805-2"/>
    </source>
</evidence>
<dbReference type="PANTHER" id="PTHR11441:SF0">
    <property type="entry name" value="THYMIDINE KINASE, CYTOSOLIC"/>
    <property type="match status" value="1"/>
</dbReference>
<evidence type="ECO:0000256" key="11">
    <source>
        <dbReference type="RuleBase" id="RU000544"/>
    </source>
</evidence>
<dbReference type="InterPro" id="IPR001267">
    <property type="entry name" value="Thymidine_kinase"/>
</dbReference>
<keyword evidence="7 8" id="KW-0067">ATP-binding</keyword>
<accession>A0A0D5ZJK8</accession>
<dbReference type="GO" id="GO:0004797">
    <property type="term" value="F:thymidine kinase activity"/>
    <property type="evidence" value="ECO:0007669"/>
    <property type="project" value="UniProtKB-UniRule"/>
</dbReference>
<dbReference type="HOGENOM" id="CLU_064400_3_0_14"/>
<feature type="binding site" evidence="10">
    <location>
        <position position="172"/>
    </location>
    <ligand>
        <name>substrate</name>
    </ligand>
</feature>
<comment type="subcellular location">
    <subcellularLocation>
        <location evidence="8">Cytoplasm</location>
    </subcellularLocation>
</comment>
<dbReference type="Gene3D" id="3.40.50.300">
    <property type="entry name" value="P-loop containing nucleotide triphosphate hydrolases"/>
    <property type="match status" value="1"/>
</dbReference>
<evidence type="ECO:0000256" key="6">
    <source>
        <dbReference type="ARBA" id="ARBA00022777"/>
    </source>
</evidence>
<proteinExistence type="inferred from homology"/>
<feature type="binding site" evidence="8">
    <location>
        <position position="148"/>
    </location>
    <ligand>
        <name>Zn(2+)</name>
        <dbReference type="ChEBI" id="CHEBI:29105"/>
    </ligand>
</feature>
<dbReference type="InterPro" id="IPR020633">
    <property type="entry name" value="Thymidine_kinase_CS"/>
</dbReference>
<dbReference type="EC" id="2.7.1.21" evidence="2 8"/>
<keyword evidence="8" id="KW-0479">Metal-binding</keyword>
<evidence type="ECO:0000256" key="5">
    <source>
        <dbReference type="ARBA" id="ARBA00022741"/>
    </source>
</evidence>
<keyword evidence="4 8" id="KW-0808">Transferase</keyword>
<comment type="similarity">
    <text evidence="1 8 12">Belongs to the thymidine kinase family.</text>
</comment>
<protein>
    <recommendedName>
        <fullName evidence="2 8">Thymidine kinase</fullName>
        <ecNumber evidence="2 8">2.7.1.21</ecNumber>
    </recommendedName>
</protein>
<evidence type="ECO:0000256" key="9">
    <source>
        <dbReference type="PIRSR" id="PIRSR035805-1"/>
    </source>
</evidence>
<evidence type="ECO:0000256" key="4">
    <source>
        <dbReference type="ARBA" id="ARBA00022679"/>
    </source>
</evidence>
<evidence type="ECO:0000256" key="2">
    <source>
        <dbReference type="ARBA" id="ARBA00012118"/>
    </source>
</evidence>
<dbReference type="SUPFAM" id="SSF52540">
    <property type="entry name" value="P-loop containing nucleoside triphosphate hydrolases"/>
    <property type="match status" value="1"/>
</dbReference>
<feature type="binding site" evidence="8">
    <location>
        <position position="176"/>
    </location>
    <ligand>
        <name>Zn(2+)</name>
        <dbReference type="ChEBI" id="CHEBI:29105"/>
    </ligand>
</feature>
<dbReference type="AlphaFoldDB" id="A0A0D5ZJK8"/>
<gene>
    <name evidence="8" type="primary">tdk</name>
    <name evidence="13" type="ORF">VO56_01460</name>
</gene>
<keyword evidence="8" id="KW-0862">Zinc</keyword>
<evidence type="ECO:0000256" key="12">
    <source>
        <dbReference type="RuleBase" id="RU004165"/>
    </source>
</evidence>
<dbReference type="GO" id="GO:0005829">
    <property type="term" value="C:cytosol"/>
    <property type="evidence" value="ECO:0007669"/>
    <property type="project" value="TreeGrafter"/>
</dbReference>
<dbReference type="EMBL" id="CP011021">
    <property type="protein sequence ID" value="AKA49922.1"/>
    <property type="molecule type" value="Genomic_DNA"/>
</dbReference>
<dbReference type="Gene3D" id="3.30.60.20">
    <property type="match status" value="1"/>
</dbReference>
<dbReference type="GO" id="GO:0046104">
    <property type="term" value="P:thymidine metabolic process"/>
    <property type="evidence" value="ECO:0007669"/>
    <property type="project" value="TreeGrafter"/>
</dbReference>
<comment type="subunit">
    <text evidence="8">Homotetramer.</text>
</comment>
<evidence type="ECO:0000313" key="13">
    <source>
        <dbReference type="EMBL" id="AKA49922.1"/>
    </source>
</evidence>
<feature type="binding site" evidence="8">
    <location>
        <begin position="88"/>
        <end position="91"/>
    </location>
    <ligand>
        <name>ATP</name>
        <dbReference type="ChEBI" id="CHEBI:30616"/>
    </ligand>
</feature>
<dbReference type="SUPFAM" id="SSF57716">
    <property type="entry name" value="Glucocorticoid receptor-like (DNA-binding domain)"/>
    <property type="match status" value="1"/>
</dbReference>
<evidence type="ECO:0000256" key="7">
    <source>
        <dbReference type="ARBA" id="ARBA00022840"/>
    </source>
</evidence>
<feature type="binding site" evidence="8">
    <location>
        <begin position="15"/>
        <end position="22"/>
    </location>
    <ligand>
        <name>ATP</name>
        <dbReference type="ChEBI" id="CHEBI:30616"/>
    </ligand>
</feature>
<dbReference type="PIRSF" id="PIRSF035805">
    <property type="entry name" value="TK_cell"/>
    <property type="match status" value="1"/>
</dbReference>